<dbReference type="InParanoid" id="A0A0D2HX84"/>
<keyword evidence="2" id="KW-1185">Reference proteome</keyword>
<dbReference type="InterPro" id="IPR036390">
    <property type="entry name" value="WH_DNA-bd_sf"/>
</dbReference>
<protein>
    <submittedName>
        <fullName evidence="1">Uncharacterized protein</fullName>
    </submittedName>
</protein>
<name>A0A0D2HX84_9BACT</name>
<proteinExistence type="predicted"/>
<dbReference type="Proteomes" id="UP000032233">
    <property type="component" value="Unassembled WGS sequence"/>
</dbReference>
<sequence>MKTEGASKLRRALQGMCPDGACQVTNRQLFEALGLETEPEKARLRRRIDTLVRRKELIRISPGVYRYNADAAPKRNGEGYKRVWRAIRSSKPGWGYVDLARITRMSYTMVRRYCNWLDDEGYIAAVGRNGNTRLYRATQKAKSTQRTPYPPITKDPFEAERGAACRIVRLMMESNPSQKGCAKKIVNDCQLLLRRFGGEKEGGSNDQHKD</sequence>
<reference evidence="1 2" key="1">
    <citation type="submission" date="2013-11" db="EMBL/GenBank/DDBJ databases">
        <title>Metagenomic analysis of a methanogenic consortium involved in long chain n-alkane degradation.</title>
        <authorList>
            <person name="Davidova I.A."/>
            <person name="Callaghan A.V."/>
            <person name="Wawrik B."/>
            <person name="Pruitt S."/>
            <person name="Marks C."/>
            <person name="Duncan K.E."/>
            <person name="Suflita J.M."/>
        </authorList>
    </citation>
    <scope>NUCLEOTIDE SEQUENCE [LARGE SCALE GENOMIC DNA]</scope>
    <source>
        <strain evidence="1 2">SPR</strain>
    </source>
</reference>
<evidence type="ECO:0000313" key="2">
    <source>
        <dbReference type="Proteomes" id="UP000032233"/>
    </source>
</evidence>
<comment type="caution">
    <text evidence="1">The sequence shown here is derived from an EMBL/GenBank/DDBJ whole genome shotgun (WGS) entry which is preliminary data.</text>
</comment>
<dbReference type="EMBL" id="AZAC01000005">
    <property type="protein sequence ID" value="KIX14968.1"/>
    <property type="molecule type" value="Genomic_DNA"/>
</dbReference>
<dbReference type="SUPFAM" id="SSF46785">
    <property type="entry name" value="Winged helix' DNA-binding domain"/>
    <property type="match status" value="1"/>
</dbReference>
<accession>A0A0D2HX84</accession>
<dbReference type="STRING" id="1429043.X474_05605"/>
<evidence type="ECO:0000313" key="1">
    <source>
        <dbReference type="EMBL" id="KIX14968.1"/>
    </source>
</evidence>
<gene>
    <name evidence="1" type="ORF">X474_05605</name>
</gene>
<dbReference type="AlphaFoldDB" id="A0A0D2HX84"/>
<organism evidence="1 2">
    <name type="scientific">Dethiosulfatarculus sandiegensis</name>
    <dbReference type="NCBI Taxonomy" id="1429043"/>
    <lineage>
        <taxon>Bacteria</taxon>
        <taxon>Pseudomonadati</taxon>
        <taxon>Thermodesulfobacteriota</taxon>
        <taxon>Desulfarculia</taxon>
        <taxon>Desulfarculales</taxon>
        <taxon>Desulfarculaceae</taxon>
        <taxon>Dethiosulfatarculus</taxon>
    </lineage>
</organism>